<dbReference type="EMBL" id="CM007370">
    <property type="protein sequence ID" value="OIW03721.1"/>
    <property type="molecule type" value="Genomic_DNA"/>
</dbReference>
<dbReference type="OrthoDB" id="1898655at2759"/>
<dbReference type="AlphaFoldDB" id="A0A1J7HMV1"/>
<feature type="compositionally biased region" description="Polar residues" evidence="1">
    <location>
        <begin position="333"/>
        <end position="345"/>
    </location>
</feature>
<organism evidence="2 3">
    <name type="scientific">Lupinus angustifolius</name>
    <name type="common">Narrow-leaved blue lupine</name>
    <dbReference type="NCBI Taxonomy" id="3871"/>
    <lineage>
        <taxon>Eukaryota</taxon>
        <taxon>Viridiplantae</taxon>
        <taxon>Streptophyta</taxon>
        <taxon>Embryophyta</taxon>
        <taxon>Tracheophyta</taxon>
        <taxon>Spermatophyta</taxon>
        <taxon>Magnoliopsida</taxon>
        <taxon>eudicotyledons</taxon>
        <taxon>Gunneridae</taxon>
        <taxon>Pentapetalae</taxon>
        <taxon>rosids</taxon>
        <taxon>fabids</taxon>
        <taxon>Fabales</taxon>
        <taxon>Fabaceae</taxon>
        <taxon>Papilionoideae</taxon>
        <taxon>50 kb inversion clade</taxon>
        <taxon>genistoids sensu lato</taxon>
        <taxon>core genistoids</taxon>
        <taxon>Genisteae</taxon>
        <taxon>Lupinus</taxon>
    </lineage>
</organism>
<dbReference type="KEGG" id="lang:109358538"/>
<feature type="compositionally biased region" description="Polar residues" evidence="1">
    <location>
        <begin position="291"/>
        <end position="300"/>
    </location>
</feature>
<evidence type="ECO:0000256" key="1">
    <source>
        <dbReference type="SAM" id="MobiDB-lite"/>
    </source>
</evidence>
<feature type="region of interest" description="Disordered" evidence="1">
    <location>
        <begin position="96"/>
        <end position="136"/>
    </location>
</feature>
<dbReference type="Pfam" id="PF12043">
    <property type="entry name" value="DUF3527"/>
    <property type="match status" value="2"/>
</dbReference>
<evidence type="ECO:0008006" key="4">
    <source>
        <dbReference type="Google" id="ProtNLM"/>
    </source>
</evidence>
<proteinExistence type="predicted"/>
<protein>
    <recommendedName>
        <fullName evidence="4">DUF3527 domain-containing protein</fullName>
    </recommendedName>
</protein>
<sequence>MSRKLHERLIPEKSSLSYADFHHEVMKCEEDNPLIKSHGKQKTQVTCGRVRKEDELVKYMSSLPGYLEKGQKIGDKVLNVGVLDWGRLEQWRYGHRHVPDRSSGSSTSTSNTSSSVSTDGLSGNSSRGRSLSCSRQRISRPSLQCHLMVPPTDDHSVAIKPIGGNVGNCQNHRGSHINIATQSKYVRADDHLSQNHPTSIMKKCNKKYLHPHIDTESDKLPNDRMYEEASCAEIEMSTQDSGMQKRVENFKESNVDTVEQVKLTKNKPVVLLMPRDISQNSHSGAPDMRTSLGQKFGSPSRTRHSEKPKDPSHRYSNHDTPQSCFMPDKTSRSHSQPKGSATSSTDPEKIKIPASTSITSVPIKMGTSPCRSRKGEERKHTIAPSSSANGLSQGVDQKVIVEKPRSSSPFRRFSINLGFTSKGAGCKDVTHVLHQSSMAAPKSGSENVRGYATSNISGNGKPGVAGRSRSSPLRRLLDPLLKPKAANCRRSMELSQNDSVLVNKNSRSGNAKPSTLLPEKELVGDHRVDYTTISTADSSKEKTYAPFHAFFRIAVKNGQPLFTFAVDNNSDILAATVKNLAVTRKDECHSIYTFFTFREVTKKNESWMNQASKSKGPDYIHHAVAQMKVSHSHYFDSTSQNFMPSSTTKEFVLFSVKLRQGDTQVTDYQPNDELAAIVVKSPKTINFMSYAHRNSCQNDNQDLVCATVVLPSGVHSFPSDGGPSSLIERWKTGGACDCGGWDLACKLRILANENQSCRNSRASEAYIKNHFELFLQGNDQDQENWPCFSFSPFKPGIYSVAFDSSLSLLQAFSICIALVDGKMSYEHSGLRSAIEGKVPTDTLMVQTEELKAFVKFEDIPPLSPVGRV</sequence>
<gene>
    <name evidence="2" type="ORF">TanjilG_29756</name>
</gene>
<feature type="compositionally biased region" description="Low complexity" evidence="1">
    <location>
        <begin position="102"/>
        <end position="135"/>
    </location>
</feature>
<reference evidence="2 3" key="1">
    <citation type="journal article" date="2017" name="Plant Biotechnol. J.">
        <title>A comprehensive draft genome sequence for lupin (Lupinus angustifolius), an emerging health food: insights into plant-microbe interactions and legume evolution.</title>
        <authorList>
            <person name="Hane J.K."/>
            <person name="Ming Y."/>
            <person name="Kamphuis L.G."/>
            <person name="Nelson M.N."/>
            <person name="Garg G."/>
            <person name="Atkins C.A."/>
            <person name="Bayer P.E."/>
            <person name="Bravo A."/>
            <person name="Bringans S."/>
            <person name="Cannon S."/>
            <person name="Edwards D."/>
            <person name="Foley R."/>
            <person name="Gao L.L."/>
            <person name="Harrison M.J."/>
            <person name="Huang W."/>
            <person name="Hurgobin B."/>
            <person name="Li S."/>
            <person name="Liu C.W."/>
            <person name="McGrath A."/>
            <person name="Morahan G."/>
            <person name="Murray J."/>
            <person name="Weller J."/>
            <person name="Jian J."/>
            <person name="Singh K.B."/>
        </authorList>
    </citation>
    <scope>NUCLEOTIDE SEQUENCE [LARGE SCALE GENOMIC DNA]</scope>
    <source>
        <strain evidence="3">cv. Tanjil</strain>
        <tissue evidence="2">Whole plant</tissue>
    </source>
</reference>
<evidence type="ECO:0000313" key="2">
    <source>
        <dbReference type="EMBL" id="OIW03721.1"/>
    </source>
</evidence>
<dbReference type="Proteomes" id="UP000188354">
    <property type="component" value="Chromosome LG10"/>
</dbReference>
<dbReference type="InterPro" id="IPR021916">
    <property type="entry name" value="DUF3527"/>
</dbReference>
<keyword evidence="3" id="KW-1185">Reference proteome</keyword>
<feature type="region of interest" description="Disordered" evidence="1">
    <location>
        <begin position="272"/>
        <end position="391"/>
    </location>
</feature>
<accession>A0A1J7HMV1</accession>
<dbReference type="Gramene" id="OIW03721">
    <property type="protein sequence ID" value="OIW03721"/>
    <property type="gene ID" value="TanjilG_29756"/>
</dbReference>
<dbReference type="PANTHER" id="PTHR31390:SF4">
    <property type="entry name" value="DUF3527 DOMAIN-CONTAINING PROTEIN"/>
    <property type="match status" value="1"/>
</dbReference>
<dbReference type="PANTHER" id="PTHR31390">
    <property type="entry name" value="EXPRESSED PROTEIN"/>
    <property type="match status" value="1"/>
</dbReference>
<dbReference type="STRING" id="3871.A0A1J7HMV1"/>
<dbReference type="OMA" id="RLEKWQY"/>
<feature type="compositionally biased region" description="Basic and acidic residues" evidence="1">
    <location>
        <begin position="303"/>
        <end position="317"/>
    </location>
</feature>
<name>A0A1J7HMV1_LUPAN</name>
<evidence type="ECO:0000313" key="3">
    <source>
        <dbReference type="Proteomes" id="UP000188354"/>
    </source>
</evidence>